<gene>
    <name evidence="3" type="ORF">HMF8227_02216</name>
</gene>
<sequence length="125" mass="13616">MRKRIRGVTLLELMIVVAIAGILVTLAVPSYQSFIAESRRGDAIKQLLQLQMQQEGYRLENASYGDDADLTLPTSDYYSFSISNVSANTYTLTATAKSGQSSADSACTPLTLDQSQNKAPADCWD</sequence>
<dbReference type="RefSeq" id="WP_109340221.1">
    <property type="nucleotide sequence ID" value="NZ_CP029347.1"/>
</dbReference>
<dbReference type="SUPFAM" id="SSF54523">
    <property type="entry name" value="Pili subunits"/>
    <property type="match status" value="1"/>
</dbReference>
<dbReference type="Proteomes" id="UP000245728">
    <property type="component" value="Chromosome"/>
</dbReference>
<dbReference type="AlphaFoldDB" id="A0A2S2E4Z3"/>
<evidence type="ECO:0000256" key="1">
    <source>
        <dbReference type="ARBA" id="ARBA00022481"/>
    </source>
</evidence>
<dbReference type="KEGG" id="salh:HMF8227_02216"/>
<organism evidence="3 4">
    <name type="scientific">Saliniradius amylolyticus</name>
    <dbReference type="NCBI Taxonomy" id="2183582"/>
    <lineage>
        <taxon>Bacteria</taxon>
        <taxon>Pseudomonadati</taxon>
        <taxon>Pseudomonadota</taxon>
        <taxon>Gammaproteobacteria</taxon>
        <taxon>Alteromonadales</taxon>
        <taxon>Alteromonadaceae</taxon>
        <taxon>Saliniradius</taxon>
    </lineage>
</organism>
<keyword evidence="1" id="KW-0488">Methylation</keyword>
<dbReference type="Gene3D" id="3.30.700.10">
    <property type="entry name" value="Glycoprotein, Type 4 Pilin"/>
    <property type="match status" value="1"/>
</dbReference>
<keyword evidence="2" id="KW-0812">Transmembrane</keyword>
<evidence type="ECO:0000313" key="3">
    <source>
        <dbReference type="EMBL" id="AWL12669.1"/>
    </source>
</evidence>
<dbReference type="InterPro" id="IPR031982">
    <property type="entry name" value="PilE-like"/>
</dbReference>
<dbReference type="PANTHER" id="PTHR30093">
    <property type="entry name" value="GENERAL SECRETION PATHWAY PROTEIN G"/>
    <property type="match status" value="1"/>
</dbReference>
<dbReference type="GO" id="GO:0043683">
    <property type="term" value="P:type IV pilus assembly"/>
    <property type="evidence" value="ECO:0007669"/>
    <property type="project" value="InterPro"/>
</dbReference>
<evidence type="ECO:0000313" key="4">
    <source>
        <dbReference type="Proteomes" id="UP000245728"/>
    </source>
</evidence>
<keyword evidence="4" id="KW-1185">Reference proteome</keyword>
<dbReference type="NCBIfam" id="TIGR02532">
    <property type="entry name" value="IV_pilin_GFxxxE"/>
    <property type="match status" value="1"/>
</dbReference>
<dbReference type="InterPro" id="IPR045584">
    <property type="entry name" value="Pilin-like"/>
</dbReference>
<dbReference type="GO" id="GO:0015627">
    <property type="term" value="C:type II protein secretion system complex"/>
    <property type="evidence" value="ECO:0007669"/>
    <property type="project" value="InterPro"/>
</dbReference>
<dbReference type="GO" id="GO:0015628">
    <property type="term" value="P:protein secretion by the type II secretion system"/>
    <property type="evidence" value="ECO:0007669"/>
    <property type="project" value="InterPro"/>
</dbReference>
<dbReference type="InterPro" id="IPR000983">
    <property type="entry name" value="Bac_GSPG_pilin"/>
</dbReference>
<dbReference type="EMBL" id="CP029347">
    <property type="protein sequence ID" value="AWL12669.1"/>
    <property type="molecule type" value="Genomic_DNA"/>
</dbReference>
<dbReference type="PANTHER" id="PTHR30093:SF47">
    <property type="entry name" value="TYPE IV PILUS NON-CORE MINOR PILIN PILE"/>
    <property type="match status" value="1"/>
</dbReference>
<dbReference type="Pfam" id="PF07963">
    <property type="entry name" value="N_methyl"/>
    <property type="match status" value="1"/>
</dbReference>
<accession>A0A2S2E4Z3</accession>
<keyword evidence="2" id="KW-0472">Membrane</keyword>
<evidence type="ECO:0000256" key="2">
    <source>
        <dbReference type="SAM" id="Phobius"/>
    </source>
</evidence>
<dbReference type="PROSITE" id="PS00409">
    <property type="entry name" value="PROKAR_NTER_METHYL"/>
    <property type="match status" value="1"/>
</dbReference>
<dbReference type="PRINTS" id="PR00813">
    <property type="entry name" value="BCTERIALGSPG"/>
</dbReference>
<dbReference type="Pfam" id="PF16732">
    <property type="entry name" value="ComP_DUS"/>
    <property type="match status" value="1"/>
</dbReference>
<keyword evidence="2" id="KW-1133">Transmembrane helix</keyword>
<dbReference type="OrthoDB" id="5572189at2"/>
<feature type="transmembrane region" description="Helical" evidence="2">
    <location>
        <begin position="7"/>
        <end position="28"/>
    </location>
</feature>
<reference evidence="3 4" key="1">
    <citation type="submission" date="2018-05" db="EMBL/GenBank/DDBJ databases">
        <title>Salinimonas sp. HMF8227 Genome sequencing and assembly.</title>
        <authorList>
            <person name="Kang H."/>
            <person name="Kang J."/>
            <person name="Cha I."/>
            <person name="Kim H."/>
            <person name="Joh K."/>
        </authorList>
    </citation>
    <scope>NUCLEOTIDE SEQUENCE [LARGE SCALE GENOMIC DNA]</scope>
    <source>
        <strain evidence="3 4">HMF8227</strain>
    </source>
</reference>
<protein>
    <submittedName>
        <fullName evidence="3">Fimbrial protein</fullName>
    </submittedName>
</protein>
<proteinExistence type="predicted"/>
<dbReference type="InterPro" id="IPR012902">
    <property type="entry name" value="N_methyl_site"/>
</dbReference>
<name>A0A2S2E4Z3_9ALTE</name>